<feature type="domain" description="Indole-3-glycerol phosphate synthase" evidence="9">
    <location>
        <begin position="3"/>
        <end position="259"/>
    </location>
</feature>
<evidence type="ECO:0000259" key="9">
    <source>
        <dbReference type="Pfam" id="PF00218"/>
    </source>
</evidence>
<dbReference type="PANTHER" id="PTHR22854">
    <property type="entry name" value="TRYPTOPHAN BIOSYNTHESIS PROTEIN"/>
    <property type="match status" value="1"/>
</dbReference>
<dbReference type="AlphaFoldDB" id="A0A9D1VB54"/>
<evidence type="ECO:0000256" key="8">
    <source>
        <dbReference type="ARBA" id="ARBA00023239"/>
    </source>
</evidence>
<keyword evidence="4" id="KW-0028">Amino-acid biosynthesis</keyword>
<dbReference type="Pfam" id="PF00218">
    <property type="entry name" value="IGPS"/>
    <property type="match status" value="1"/>
</dbReference>
<dbReference type="GO" id="GO:0004425">
    <property type="term" value="F:indole-3-glycerol-phosphate synthase activity"/>
    <property type="evidence" value="ECO:0007669"/>
    <property type="project" value="UniProtKB-EC"/>
</dbReference>
<dbReference type="InterPro" id="IPR011060">
    <property type="entry name" value="RibuloseP-bd_barrel"/>
</dbReference>
<keyword evidence="5" id="KW-0210">Decarboxylase</keyword>
<evidence type="ECO:0000256" key="3">
    <source>
        <dbReference type="ARBA" id="ARBA00012362"/>
    </source>
</evidence>
<evidence type="ECO:0000313" key="11">
    <source>
        <dbReference type="Proteomes" id="UP000823964"/>
    </source>
</evidence>
<reference evidence="10" key="1">
    <citation type="journal article" date="2021" name="PeerJ">
        <title>Extensive microbial diversity within the chicken gut microbiome revealed by metagenomics and culture.</title>
        <authorList>
            <person name="Gilroy R."/>
            <person name="Ravi A."/>
            <person name="Getino M."/>
            <person name="Pursley I."/>
            <person name="Horton D.L."/>
            <person name="Alikhan N.F."/>
            <person name="Baker D."/>
            <person name="Gharbi K."/>
            <person name="Hall N."/>
            <person name="Watson M."/>
            <person name="Adriaenssens E.M."/>
            <person name="Foster-Nyarko E."/>
            <person name="Jarju S."/>
            <person name="Secka A."/>
            <person name="Antonio M."/>
            <person name="Oren A."/>
            <person name="Chaudhuri R.R."/>
            <person name="La Ragione R."/>
            <person name="Hildebrand F."/>
            <person name="Pallen M.J."/>
        </authorList>
    </citation>
    <scope>NUCLEOTIDE SEQUENCE</scope>
    <source>
        <strain evidence="10">14975</strain>
    </source>
</reference>
<dbReference type="InterPro" id="IPR045186">
    <property type="entry name" value="Indole-3-glycerol_P_synth"/>
</dbReference>
<evidence type="ECO:0000256" key="6">
    <source>
        <dbReference type="ARBA" id="ARBA00022822"/>
    </source>
</evidence>
<comment type="caution">
    <text evidence="10">The sequence shown here is derived from an EMBL/GenBank/DDBJ whole genome shotgun (WGS) entry which is preliminary data.</text>
</comment>
<keyword evidence="7" id="KW-0057">Aromatic amino acid biosynthesis</keyword>
<dbReference type="GO" id="GO:0000162">
    <property type="term" value="P:L-tryptophan biosynthetic process"/>
    <property type="evidence" value="ECO:0007669"/>
    <property type="project" value="UniProtKB-KW"/>
</dbReference>
<keyword evidence="6" id="KW-0822">Tryptophan biosynthesis</keyword>
<sequence>MNLQRFIEAKQDELAALRRCMPEALDEKAFFAAGKRPDFLQALNAPPPSDEPLRVIAEFKRSSPSEGVINDRLAPDDAAQQYAAGGATCMSVLTERRFFGGAPSDLFAAAPAGLPLLRKDFIFDELQVRESFATPASALLLIVALTPDAERLRGLRELAESQGINAVVEIFSEAELETARESGARIIQVNARNLESFRTDRLAGLQLASHRLPAECWIAASAMSAPEHLLDAAQAGYRAALIGTALMRAAHPQTQLRHLLHPHTPPQTTAQP</sequence>
<keyword evidence="8" id="KW-0456">Lyase</keyword>
<name>A0A9D1VB54_9BACT</name>
<organism evidence="10 11">
    <name type="scientific">Candidatus Akkermansia intestinigallinarum</name>
    <dbReference type="NCBI Taxonomy" id="2838431"/>
    <lineage>
        <taxon>Bacteria</taxon>
        <taxon>Pseudomonadati</taxon>
        <taxon>Verrucomicrobiota</taxon>
        <taxon>Verrucomicrobiia</taxon>
        <taxon>Verrucomicrobiales</taxon>
        <taxon>Akkermansiaceae</taxon>
        <taxon>Akkermansia</taxon>
    </lineage>
</organism>
<dbReference type="PANTHER" id="PTHR22854:SF2">
    <property type="entry name" value="INDOLE-3-GLYCEROL-PHOSPHATE SYNTHASE"/>
    <property type="match status" value="1"/>
</dbReference>
<dbReference type="InterPro" id="IPR001468">
    <property type="entry name" value="Indole-3-GlycerolPSynthase_CS"/>
</dbReference>
<evidence type="ECO:0000256" key="1">
    <source>
        <dbReference type="ARBA" id="ARBA00001633"/>
    </source>
</evidence>
<comment type="pathway">
    <text evidence="2">Amino-acid biosynthesis; L-tryptophan biosynthesis; L-tryptophan from chorismate: step 4/5.</text>
</comment>
<evidence type="ECO:0000313" key="10">
    <source>
        <dbReference type="EMBL" id="HIX19845.1"/>
    </source>
</evidence>
<dbReference type="Proteomes" id="UP000823964">
    <property type="component" value="Unassembled WGS sequence"/>
</dbReference>
<reference evidence="10" key="2">
    <citation type="submission" date="2021-04" db="EMBL/GenBank/DDBJ databases">
        <authorList>
            <person name="Gilroy R."/>
        </authorList>
    </citation>
    <scope>NUCLEOTIDE SEQUENCE</scope>
    <source>
        <strain evidence="10">14975</strain>
    </source>
</reference>
<dbReference type="EMBL" id="DXFQ01000075">
    <property type="protein sequence ID" value="HIX19845.1"/>
    <property type="molecule type" value="Genomic_DNA"/>
</dbReference>
<dbReference type="CDD" id="cd00331">
    <property type="entry name" value="IGPS"/>
    <property type="match status" value="1"/>
</dbReference>
<gene>
    <name evidence="10" type="ORF">H9862_04485</name>
</gene>
<dbReference type="SUPFAM" id="SSF51366">
    <property type="entry name" value="Ribulose-phoshate binding barrel"/>
    <property type="match status" value="1"/>
</dbReference>
<dbReference type="GO" id="GO:0004640">
    <property type="term" value="F:phosphoribosylanthranilate isomerase activity"/>
    <property type="evidence" value="ECO:0007669"/>
    <property type="project" value="TreeGrafter"/>
</dbReference>
<dbReference type="EC" id="4.1.1.48" evidence="3"/>
<comment type="catalytic activity">
    <reaction evidence="1">
        <text>1-(2-carboxyphenylamino)-1-deoxy-D-ribulose 5-phosphate + H(+) = (1S,2R)-1-C-(indol-3-yl)glycerol 3-phosphate + CO2 + H2O</text>
        <dbReference type="Rhea" id="RHEA:23476"/>
        <dbReference type="ChEBI" id="CHEBI:15377"/>
        <dbReference type="ChEBI" id="CHEBI:15378"/>
        <dbReference type="ChEBI" id="CHEBI:16526"/>
        <dbReference type="ChEBI" id="CHEBI:58613"/>
        <dbReference type="ChEBI" id="CHEBI:58866"/>
        <dbReference type="EC" id="4.1.1.48"/>
    </reaction>
</comment>
<evidence type="ECO:0000256" key="7">
    <source>
        <dbReference type="ARBA" id="ARBA00023141"/>
    </source>
</evidence>
<dbReference type="Gene3D" id="3.20.20.70">
    <property type="entry name" value="Aldolase class I"/>
    <property type="match status" value="1"/>
</dbReference>
<protein>
    <recommendedName>
        <fullName evidence="3">indole-3-glycerol-phosphate synthase</fullName>
        <ecNumber evidence="3">4.1.1.48</ecNumber>
    </recommendedName>
</protein>
<evidence type="ECO:0000256" key="4">
    <source>
        <dbReference type="ARBA" id="ARBA00022605"/>
    </source>
</evidence>
<dbReference type="PROSITE" id="PS00614">
    <property type="entry name" value="IGPS"/>
    <property type="match status" value="1"/>
</dbReference>
<dbReference type="InterPro" id="IPR013785">
    <property type="entry name" value="Aldolase_TIM"/>
</dbReference>
<dbReference type="InterPro" id="IPR013798">
    <property type="entry name" value="Indole-3-glycerol_P_synth_dom"/>
</dbReference>
<evidence type="ECO:0000256" key="2">
    <source>
        <dbReference type="ARBA" id="ARBA00004696"/>
    </source>
</evidence>
<accession>A0A9D1VB54</accession>
<proteinExistence type="predicted"/>
<evidence type="ECO:0000256" key="5">
    <source>
        <dbReference type="ARBA" id="ARBA00022793"/>
    </source>
</evidence>